<evidence type="ECO:0000313" key="4">
    <source>
        <dbReference type="Proteomes" id="UP000674425"/>
    </source>
</evidence>
<protein>
    <submittedName>
        <fullName evidence="3">IS110 family transposase ISCARN5</fullName>
    </submittedName>
</protein>
<feature type="domain" description="Transposase IS110-like N-terminal" evidence="1">
    <location>
        <begin position="7"/>
        <end position="149"/>
    </location>
</feature>
<accession>A0ABN7N9T0</accession>
<gene>
    <name evidence="3" type="ORF">R69658_07428</name>
</gene>
<feature type="domain" description="Transposase IS116/IS110/IS902 C-terminal" evidence="2">
    <location>
        <begin position="216"/>
        <end position="292"/>
    </location>
</feature>
<evidence type="ECO:0000259" key="1">
    <source>
        <dbReference type="Pfam" id="PF01548"/>
    </source>
</evidence>
<evidence type="ECO:0000313" key="3">
    <source>
        <dbReference type="EMBL" id="CAE6856844.1"/>
    </source>
</evidence>
<dbReference type="PANTHER" id="PTHR33055">
    <property type="entry name" value="TRANSPOSASE FOR INSERTION SEQUENCE ELEMENT IS1111A"/>
    <property type="match status" value="1"/>
</dbReference>
<dbReference type="EMBL" id="CAJNAU010000141">
    <property type="protein sequence ID" value="CAE6856844.1"/>
    <property type="molecule type" value="Genomic_DNA"/>
</dbReference>
<dbReference type="InterPro" id="IPR003346">
    <property type="entry name" value="Transposase_20"/>
</dbReference>
<dbReference type="RefSeq" id="WP_200622432.1">
    <property type="nucleotide sequence ID" value="NZ_CAJNAU010000141.1"/>
</dbReference>
<dbReference type="Pfam" id="PF02371">
    <property type="entry name" value="Transposase_20"/>
    <property type="match status" value="1"/>
</dbReference>
<dbReference type="Pfam" id="PF01548">
    <property type="entry name" value="DEDD_Tnp_IS110"/>
    <property type="match status" value="1"/>
</dbReference>
<dbReference type="InterPro" id="IPR047650">
    <property type="entry name" value="Transpos_IS110"/>
</dbReference>
<dbReference type="Proteomes" id="UP000674425">
    <property type="component" value="Unassembled WGS sequence"/>
</dbReference>
<organism evidence="3 4">
    <name type="scientific">Paraburkholderia aspalathi</name>
    <dbReference type="NCBI Taxonomy" id="1324617"/>
    <lineage>
        <taxon>Bacteria</taxon>
        <taxon>Pseudomonadati</taxon>
        <taxon>Pseudomonadota</taxon>
        <taxon>Betaproteobacteria</taxon>
        <taxon>Burkholderiales</taxon>
        <taxon>Burkholderiaceae</taxon>
        <taxon>Paraburkholderia</taxon>
    </lineage>
</organism>
<reference evidence="3 4" key="1">
    <citation type="submission" date="2021-02" db="EMBL/GenBank/DDBJ databases">
        <authorList>
            <person name="Vanwijnsberghe S."/>
        </authorList>
    </citation>
    <scope>NUCLEOTIDE SEQUENCE [LARGE SCALE GENOMIC DNA]</scope>
    <source>
        <strain evidence="3 4">R-69658</strain>
    </source>
</reference>
<keyword evidence="4" id="KW-1185">Reference proteome</keyword>
<sequence>MNEIVRVGVDLAKNVMQIHGVDRFEKVVVRKALPRGKFLEWFANRPPSIVAMESCSTANFWGRKLRAMGHDVRLIAPQFVAPYRKGGAAVKNDAQDAAAICEAASRPNMRYVGIKTADQQGTLVMHRMRAGYVEERTALVNRLRGLLVEFGVFLPQGITKFRSRFVESVEDATNDLTGTARIALLRAAGQLRALDDEIDWLDRSIVQHAREDVRARRVMEMFGVGPLTASAATATVADARQFRNGRQFAAWLGLVPKQNSSGGKDRLGRITKQGNAYLRTLLYQCARVTVTAACNRQDRLSRWIVQLQARAGNAKTLVAVANKHARVLWAVMAREERFDPDYATKMQAARQVTQ</sequence>
<proteinExistence type="predicted"/>
<comment type="caution">
    <text evidence="3">The sequence shown here is derived from an EMBL/GenBank/DDBJ whole genome shotgun (WGS) entry which is preliminary data.</text>
</comment>
<dbReference type="PANTHER" id="PTHR33055:SF3">
    <property type="entry name" value="PUTATIVE TRANSPOSASE FOR IS117-RELATED"/>
    <property type="match status" value="1"/>
</dbReference>
<name>A0ABN7N9T0_9BURK</name>
<evidence type="ECO:0000259" key="2">
    <source>
        <dbReference type="Pfam" id="PF02371"/>
    </source>
</evidence>
<dbReference type="InterPro" id="IPR002525">
    <property type="entry name" value="Transp_IS110-like_N"/>
</dbReference>
<dbReference type="NCBIfam" id="NF033542">
    <property type="entry name" value="transpos_IS110"/>
    <property type="match status" value="1"/>
</dbReference>